<comment type="pathway">
    <text evidence="2">Protein modification; protein ubiquitination.</text>
</comment>
<evidence type="ECO:0000259" key="7">
    <source>
        <dbReference type="PROSITE" id="PS50144"/>
    </source>
</evidence>
<comment type="similarity">
    <text evidence="3">Belongs to the Tdpoz family.</text>
</comment>
<comment type="subcellular location">
    <subcellularLocation>
        <location evidence="1">Nucleus</location>
    </subcellularLocation>
</comment>
<dbReference type="OrthoDB" id="6359816at2759"/>
<dbReference type="InterPro" id="IPR011333">
    <property type="entry name" value="SKP1/BTB/POZ_sf"/>
</dbReference>
<dbReference type="SUPFAM" id="SSF54695">
    <property type="entry name" value="POZ domain"/>
    <property type="match status" value="1"/>
</dbReference>
<evidence type="ECO:0000256" key="1">
    <source>
        <dbReference type="ARBA" id="ARBA00004123"/>
    </source>
</evidence>
<dbReference type="Proteomes" id="UP001152799">
    <property type="component" value="Chromosome 1"/>
</dbReference>
<dbReference type="InterPro" id="IPR002083">
    <property type="entry name" value="MATH/TRAF_dom"/>
</dbReference>
<sequence length="337" mass="39395">MESPLGKPQLWLNPVERVRFMWTLPEFSNLGNLESLQVENSFAKWTVTMYPKGVEEEDNRYISLYLCLDSSSNETKLKAEFEFRLINADKKTERAMKFHRPKTFAMGQRRGFMRFYTRFELYNSSPELLPNDVLTIAGQIIIHLEPESNILNPAKPLVDSKMVQYFTYLFEIQKFTDITFLIGDRELKAHRPILAFQSKVFGAMFESDMLEKNTNLVLINDIEYDVFKAMLNFLYTNEAPNSDMVKELLMPADKYDLIRLKYKCQVDIYENMTIEDSAEVLFLADLHNCHILKDRVLDFIAINAYTVVTTEGWRSLETAQPRLFAEAYEEISTRIVV</sequence>
<dbReference type="Pfam" id="PF24570">
    <property type="entry name" value="BACK_BPM_SPOP"/>
    <property type="match status" value="1"/>
</dbReference>
<dbReference type="InterPro" id="IPR000210">
    <property type="entry name" value="BTB/POZ_dom"/>
</dbReference>
<gene>
    <name evidence="8" type="ORF">CEUTPL_LOCUS1639</name>
</gene>
<organism evidence="8 9">
    <name type="scientific">Ceutorhynchus assimilis</name>
    <name type="common">cabbage seed weevil</name>
    <dbReference type="NCBI Taxonomy" id="467358"/>
    <lineage>
        <taxon>Eukaryota</taxon>
        <taxon>Metazoa</taxon>
        <taxon>Ecdysozoa</taxon>
        <taxon>Arthropoda</taxon>
        <taxon>Hexapoda</taxon>
        <taxon>Insecta</taxon>
        <taxon>Pterygota</taxon>
        <taxon>Neoptera</taxon>
        <taxon>Endopterygota</taxon>
        <taxon>Coleoptera</taxon>
        <taxon>Polyphaga</taxon>
        <taxon>Cucujiformia</taxon>
        <taxon>Curculionidae</taxon>
        <taxon>Ceutorhynchinae</taxon>
        <taxon>Ceutorhynchus</taxon>
    </lineage>
</organism>
<dbReference type="SMART" id="SM00061">
    <property type="entry name" value="MATH"/>
    <property type="match status" value="1"/>
</dbReference>
<dbReference type="AlphaFoldDB" id="A0A9N9QJA3"/>
<dbReference type="InterPro" id="IPR056423">
    <property type="entry name" value="BACK_BPM_SPOP"/>
</dbReference>
<dbReference type="GO" id="GO:0030163">
    <property type="term" value="P:protein catabolic process"/>
    <property type="evidence" value="ECO:0007669"/>
    <property type="project" value="UniProtKB-ARBA"/>
</dbReference>
<dbReference type="GO" id="GO:0005634">
    <property type="term" value="C:nucleus"/>
    <property type="evidence" value="ECO:0007669"/>
    <property type="project" value="UniProtKB-SubCell"/>
</dbReference>
<dbReference type="InterPro" id="IPR008974">
    <property type="entry name" value="TRAF-like"/>
</dbReference>
<evidence type="ECO:0000256" key="4">
    <source>
        <dbReference type="ARBA" id="ARBA00022786"/>
    </source>
</evidence>
<feature type="domain" description="MATH" evidence="7">
    <location>
        <begin position="17"/>
        <end position="140"/>
    </location>
</feature>
<keyword evidence="5" id="KW-0539">Nucleus</keyword>
<dbReference type="Pfam" id="PF22486">
    <property type="entry name" value="MATH_2"/>
    <property type="match status" value="1"/>
</dbReference>
<keyword evidence="9" id="KW-1185">Reference proteome</keyword>
<protein>
    <recommendedName>
        <fullName evidence="10">BTB domain-containing protein</fullName>
    </recommendedName>
</protein>
<evidence type="ECO:0000256" key="3">
    <source>
        <dbReference type="ARBA" id="ARBA00010846"/>
    </source>
</evidence>
<keyword evidence="4" id="KW-0833">Ubl conjugation pathway</keyword>
<evidence type="ECO:0000313" key="8">
    <source>
        <dbReference type="EMBL" id="CAG9760923.1"/>
    </source>
</evidence>
<evidence type="ECO:0008006" key="10">
    <source>
        <dbReference type="Google" id="ProtNLM"/>
    </source>
</evidence>
<proteinExistence type="inferred from homology"/>
<evidence type="ECO:0000259" key="6">
    <source>
        <dbReference type="PROSITE" id="PS50097"/>
    </source>
</evidence>
<dbReference type="Gene3D" id="2.60.210.10">
    <property type="entry name" value="Apoptosis, Tumor Necrosis Factor Receptor Associated Protein 2, Chain A"/>
    <property type="match status" value="1"/>
</dbReference>
<evidence type="ECO:0000256" key="5">
    <source>
        <dbReference type="ARBA" id="ARBA00023242"/>
    </source>
</evidence>
<dbReference type="PROSITE" id="PS50144">
    <property type="entry name" value="MATH"/>
    <property type="match status" value="1"/>
</dbReference>
<dbReference type="PROSITE" id="PS50097">
    <property type="entry name" value="BTB"/>
    <property type="match status" value="1"/>
</dbReference>
<dbReference type="Pfam" id="PF00651">
    <property type="entry name" value="BTB"/>
    <property type="match status" value="1"/>
</dbReference>
<name>A0A9N9QJA3_9CUCU</name>
<dbReference type="EMBL" id="OU892277">
    <property type="protein sequence ID" value="CAG9760923.1"/>
    <property type="molecule type" value="Genomic_DNA"/>
</dbReference>
<accession>A0A9N9QJA3</accession>
<dbReference type="FunFam" id="3.30.710.10:FF:000159">
    <property type="entry name" value="Speckle-type POZ protein B"/>
    <property type="match status" value="1"/>
</dbReference>
<dbReference type="PANTHER" id="PTHR24413">
    <property type="entry name" value="SPECKLE-TYPE POZ PROTEIN"/>
    <property type="match status" value="1"/>
</dbReference>
<reference evidence="8" key="1">
    <citation type="submission" date="2022-01" db="EMBL/GenBank/DDBJ databases">
        <authorList>
            <person name="King R."/>
        </authorList>
    </citation>
    <scope>NUCLEOTIDE SEQUENCE</scope>
</reference>
<evidence type="ECO:0000256" key="2">
    <source>
        <dbReference type="ARBA" id="ARBA00004906"/>
    </source>
</evidence>
<dbReference type="SUPFAM" id="SSF49599">
    <property type="entry name" value="TRAF domain-like"/>
    <property type="match status" value="1"/>
</dbReference>
<dbReference type="Gene3D" id="1.25.40.420">
    <property type="match status" value="1"/>
</dbReference>
<evidence type="ECO:0000313" key="9">
    <source>
        <dbReference type="Proteomes" id="UP001152799"/>
    </source>
</evidence>
<dbReference type="Gene3D" id="3.30.710.10">
    <property type="entry name" value="Potassium Channel Kv1.1, Chain A"/>
    <property type="match status" value="1"/>
</dbReference>
<feature type="domain" description="BTB" evidence="6">
    <location>
        <begin position="176"/>
        <end position="243"/>
    </location>
</feature>
<dbReference type="SMART" id="SM00225">
    <property type="entry name" value="BTB"/>
    <property type="match status" value="1"/>
</dbReference>